<dbReference type="InterPro" id="IPR050111">
    <property type="entry name" value="C-type_lectin/snaclec_domain"/>
</dbReference>
<evidence type="ECO:0000256" key="1">
    <source>
        <dbReference type="SAM" id="SignalP"/>
    </source>
</evidence>
<dbReference type="InterPro" id="IPR016186">
    <property type="entry name" value="C-type_lectin-like/link_sf"/>
</dbReference>
<dbReference type="Gene3D" id="3.10.100.10">
    <property type="entry name" value="Mannose-Binding Protein A, subunit A"/>
    <property type="match status" value="2"/>
</dbReference>
<proteinExistence type="predicted"/>
<dbReference type="Proteomes" id="UP001152747">
    <property type="component" value="Unassembled WGS sequence"/>
</dbReference>
<dbReference type="InterPro" id="IPR001304">
    <property type="entry name" value="C-type_lectin-like"/>
</dbReference>
<dbReference type="SUPFAM" id="SSF56436">
    <property type="entry name" value="C-type lectin-like"/>
    <property type="match status" value="2"/>
</dbReference>
<feature type="chain" id="PRO_5040342820" description="C-type lectin domain-containing protein" evidence="1">
    <location>
        <begin position="19"/>
        <end position="350"/>
    </location>
</feature>
<evidence type="ECO:0000313" key="4">
    <source>
        <dbReference type="Proteomes" id="UP001152747"/>
    </source>
</evidence>
<feature type="domain" description="C-type lectin" evidence="2">
    <location>
        <begin position="216"/>
        <end position="345"/>
    </location>
</feature>
<sequence>MKFVFAFSLIFLVNSIVAQQCSTGQVAYYSSCLQFIKTPLDFNTANSICSGFSGSLVSIHNPLDNQNVVRHANQYTNGPFWVGAKSVGPNVVNPSNWYWNDGSDFNYQNYQASQPVSQGSTSCIQVLSSTSRWFTANCTASLLPFVCQIPAQIAPTTIPAPTCPTVTCPAQTCPTQTCPTKVCPTPTCPTVTCPASTCPTPTVASSCPSGYTWFEYTDFCYKNYVQTTTFDVARNTCIADGGELASIHSQAENDFLVDFTKSGIANTTSDGWNEQVWIGYIYKNQTWQWTDGTISTFVNWAVGEPNYMDVEFWTSLISDSQLVLDSYKDKWNNVKNITERAFVCKHAVLH</sequence>
<name>A0A9P1NAN9_9PELO</name>
<dbReference type="FunFam" id="3.10.100.10:FF:000091">
    <property type="entry name" value="C-type LECtin"/>
    <property type="match status" value="1"/>
</dbReference>
<organism evidence="3 4">
    <name type="scientific">Caenorhabditis angaria</name>
    <dbReference type="NCBI Taxonomy" id="860376"/>
    <lineage>
        <taxon>Eukaryota</taxon>
        <taxon>Metazoa</taxon>
        <taxon>Ecdysozoa</taxon>
        <taxon>Nematoda</taxon>
        <taxon>Chromadorea</taxon>
        <taxon>Rhabditida</taxon>
        <taxon>Rhabditina</taxon>
        <taxon>Rhabditomorpha</taxon>
        <taxon>Rhabditoidea</taxon>
        <taxon>Rhabditidae</taxon>
        <taxon>Peloderinae</taxon>
        <taxon>Caenorhabditis</taxon>
    </lineage>
</organism>
<feature type="domain" description="C-type lectin" evidence="2">
    <location>
        <begin position="28"/>
        <end position="138"/>
    </location>
</feature>
<keyword evidence="4" id="KW-1185">Reference proteome</keyword>
<dbReference type="PROSITE" id="PS50041">
    <property type="entry name" value="C_TYPE_LECTIN_2"/>
    <property type="match status" value="2"/>
</dbReference>
<dbReference type="EMBL" id="CANHGI010000006">
    <property type="protein sequence ID" value="CAI5454017.1"/>
    <property type="molecule type" value="Genomic_DNA"/>
</dbReference>
<reference evidence="3" key="1">
    <citation type="submission" date="2022-11" db="EMBL/GenBank/DDBJ databases">
        <authorList>
            <person name="Kikuchi T."/>
        </authorList>
    </citation>
    <scope>NUCLEOTIDE SEQUENCE</scope>
    <source>
        <strain evidence="3">PS1010</strain>
    </source>
</reference>
<evidence type="ECO:0000259" key="2">
    <source>
        <dbReference type="PROSITE" id="PS50041"/>
    </source>
</evidence>
<feature type="signal peptide" evidence="1">
    <location>
        <begin position="1"/>
        <end position="18"/>
    </location>
</feature>
<dbReference type="InterPro" id="IPR016187">
    <property type="entry name" value="CTDL_fold"/>
</dbReference>
<dbReference type="SMART" id="SM00034">
    <property type="entry name" value="CLECT"/>
    <property type="match status" value="2"/>
</dbReference>
<dbReference type="Pfam" id="PF00059">
    <property type="entry name" value="Lectin_C"/>
    <property type="match status" value="2"/>
</dbReference>
<evidence type="ECO:0000313" key="3">
    <source>
        <dbReference type="EMBL" id="CAI5454017.1"/>
    </source>
</evidence>
<accession>A0A9P1NAN9</accession>
<dbReference type="CDD" id="cd00037">
    <property type="entry name" value="CLECT"/>
    <property type="match status" value="2"/>
</dbReference>
<keyword evidence="1" id="KW-0732">Signal</keyword>
<gene>
    <name evidence="3" type="ORF">CAMP_LOCUS16654</name>
</gene>
<protein>
    <recommendedName>
        <fullName evidence="2">C-type lectin domain-containing protein</fullName>
    </recommendedName>
</protein>
<dbReference type="PANTHER" id="PTHR22803">
    <property type="entry name" value="MANNOSE, PHOSPHOLIPASE, LECTIN RECEPTOR RELATED"/>
    <property type="match status" value="1"/>
</dbReference>
<dbReference type="AlphaFoldDB" id="A0A9P1NAN9"/>
<comment type="caution">
    <text evidence="3">The sequence shown here is derived from an EMBL/GenBank/DDBJ whole genome shotgun (WGS) entry which is preliminary data.</text>
</comment>
<dbReference type="OrthoDB" id="6369810at2759"/>